<evidence type="ECO:0000313" key="2">
    <source>
        <dbReference type="EMBL" id="MBI4132776.1"/>
    </source>
</evidence>
<dbReference type="Proteomes" id="UP000756703">
    <property type="component" value="Unassembled WGS sequence"/>
</dbReference>
<keyword evidence="1" id="KW-0812">Transmembrane</keyword>
<keyword evidence="1" id="KW-1133">Transmembrane helix</keyword>
<evidence type="ECO:0000256" key="1">
    <source>
        <dbReference type="SAM" id="Phobius"/>
    </source>
</evidence>
<gene>
    <name evidence="2" type="ORF">HY473_01610</name>
</gene>
<protein>
    <submittedName>
        <fullName evidence="2">Uncharacterized protein</fullName>
    </submittedName>
</protein>
<comment type="caution">
    <text evidence="2">The sequence shown here is derived from an EMBL/GenBank/DDBJ whole genome shotgun (WGS) entry which is preliminary data.</text>
</comment>
<feature type="transmembrane region" description="Helical" evidence="1">
    <location>
        <begin position="36"/>
        <end position="59"/>
    </location>
</feature>
<sequence>MKQKYLKRFAEFLVIGIVFNIADNLVSLSVVSDTVITLRVVGIVLLLTLPFAVISELIVDGADIFRHHR</sequence>
<organism evidence="2 3">
    <name type="scientific">Candidatus Sungiibacteriota bacterium</name>
    <dbReference type="NCBI Taxonomy" id="2750080"/>
    <lineage>
        <taxon>Bacteria</taxon>
        <taxon>Candidatus Sungiibacteriota</taxon>
    </lineage>
</organism>
<dbReference type="EMBL" id="JACQMI010000013">
    <property type="protein sequence ID" value="MBI4132776.1"/>
    <property type="molecule type" value="Genomic_DNA"/>
</dbReference>
<name>A0A933DRX1_9BACT</name>
<reference evidence="2" key="1">
    <citation type="submission" date="2020-07" db="EMBL/GenBank/DDBJ databases">
        <title>Huge and variable diversity of episymbiotic CPR bacteria and DPANN archaea in groundwater ecosystems.</title>
        <authorList>
            <person name="He C.Y."/>
            <person name="Keren R."/>
            <person name="Whittaker M."/>
            <person name="Farag I.F."/>
            <person name="Doudna J."/>
            <person name="Cate J.H.D."/>
            <person name="Banfield J.F."/>
        </authorList>
    </citation>
    <scope>NUCLEOTIDE SEQUENCE</scope>
    <source>
        <strain evidence="2">NC_groundwater_1225_Ag_S-0.1um_56_177</strain>
    </source>
</reference>
<dbReference type="AlphaFoldDB" id="A0A933DRX1"/>
<accession>A0A933DRX1</accession>
<evidence type="ECO:0000313" key="3">
    <source>
        <dbReference type="Proteomes" id="UP000756703"/>
    </source>
</evidence>
<keyword evidence="1" id="KW-0472">Membrane</keyword>
<feature type="transmembrane region" description="Helical" evidence="1">
    <location>
        <begin position="12"/>
        <end position="30"/>
    </location>
</feature>
<proteinExistence type="predicted"/>